<dbReference type="SUPFAM" id="SSF52540">
    <property type="entry name" value="P-loop containing nucleoside triphosphate hydrolases"/>
    <property type="match status" value="1"/>
</dbReference>
<dbReference type="InterPro" id="IPR041664">
    <property type="entry name" value="AAA_16"/>
</dbReference>
<dbReference type="InterPro" id="IPR016032">
    <property type="entry name" value="Sig_transdc_resp-reg_C-effctor"/>
</dbReference>
<dbReference type="Pfam" id="PF13191">
    <property type="entry name" value="AAA_16"/>
    <property type="match status" value="1"/>
</dbReference>
<protein>
    <submittedName>
        <fullName evidence="4">DNA-binding CsgD family transcriptional regulator</fullName>
    </submittedName>
</protein>
<gene>
    <name evidence="4" type="ORF">BJY18_001293</name>
</gene>
<dbReference type="InterPro" id="IPR000792">
    <property type="entry name" value="Tscrpt_reg_LuxR_C"/>
</dbReference>
<keyword evidence="2" id="KW-0067">ATP-binding</keyword>
<comment type="caution">
    <text evidence="4">The sequence shown here is derived from an EMBL/GenBank/DDBJ whole genome shotgun (WGS) entry which is preliminary data.</text>
</comment>
<evidence type="ECO:0000259" key="3">
    <source>
        <dbReference type="PROSITE" id="PS50043"/>
    </source>
</evidence>
<dbReference type="GO" id="GO:0005737">
    <property type="term" value="C:cytoplasm"/>
    <property type="evidence" value="ECO:0007669"/>
    <property type="project" value="TreeGrafter"/>
</dbReference>
<organism evidence="4 5">
    <name type="scientific">Amycolatopsis jiangsuensis</name>
    <dbReference type="NCBI Taxonomy" id="1181879"/>
    <lineage>
        <taxon>Bacteria</taxon>
        <taxon>Bacillati</taxon>
        <taxon>Actinomycetota</taxon>
        <taxon>Actinomycetes</taxon>
        <taxon>Pseudonocardiales</taxon>
        <taxon>Pseudonocardiaceae</taxon>
        <taxon>Amycolatopsis</taxon>
    </lineage>
</organism>
<keyword evidence="4" id="KW-0238">DNA-binding</keyword>
<evidence type="ECO:0000256" key="2">
    <source>
        <dbReference type="ARBA" id="ARBA00022840"/>
    </source>
</evidence>
<dbReference type="SUPFAM" id="SSF46894">
    <property type="entry name" value="C-terminal effector domain of the bipartite response regulators"/>
    <property type="match status" value="1"/>
</dbReference>
<accession>A0A840IRL8</accession>
<dbReference type="AlphaFoldDB" id="A0A840IRL8"/>
<dbReference type="RefSeq" id="WP_184778534.1">
    <property type="nucleotide sequence ID" value="NZ_JACHMG010000001.1"/>
</dbReference>
<dbReference type="InterPro" id="IPR036388">
    <property type="entry name" value="WH-like_DNA-bd_sf"/>
</dbReference>
<dbReference type="PANTHER" id="PTHR16305:SF35">
    <property type="entry name" value="TRANSCRIPTIONAL ACTIVATOR DOMAIN"/>
    <property type="match status" value="1"/>
</dbReference>
<evidence type="ECO:0000256" key="1">
    <source>
        <dbReference type="ARBA" id="ARBA00022741"/>
    </source>
</evidence>
<dbReference type="PROSITE" id="PS50043">
    <property type="entry name" value="HTH_LUXR_2"/>
    <property type="match status" value="1"/>
</dbReference>
<evidence type="ECO:0000313" key="5">
    <source>
        <dbReference type="Proteomes" id="UP000581769"/>
    </source>
</evidence>
<dbReference type="Gene3D" id="1.10.10.10">
    <property type="entry name" value="Winged helix-like DNA-binding domain superfamily/Winged helix DNA-binding domain"/>
    <property type="match status" value="1"/>
</dbReference>
<sequence>MMIEREEHLAALGAAIARAREAEGQLVVIRGGLGTGRSALLHAAGEEAAARGLQVVRTVATPLEREVDYGVVRLLLDPLLESGWRGELPAEVRLERRFPPAPADGRRGHLVLHELLGLFAKVVREIGPVALLVDDLQWADPASLRWLAYLAHRLGRMRVLLVATLLEGDGGADDVVVGDIVHAAARRISATPLSPAGVRAYLTLRCGEPPEDEFAAACHARTGGLPMLLEALVNAVLGHGLRPVAEVTAELPALWSSPAAARLSRCLRAQPEAVRTVAKAMAALGEATEATVIAEVAGLDLPDFDAVERALRRLGVLEDPAGSGLLRFCGTMTGDLIADQLTADEQDRLHLRAANVYYRHGRPVEQIGRQLLATVAEPEPWAAQVLRTAAGAALAGAEPRTAAQYLRHALAHPGADRAELLVDLAAVERGYDLTAAHRHLHQALGLLRDPVDRAFALCLLPVVVGPRLGPDLRQVRRVFGELRDVPGPDAAEAALRMESRLRYLERGVPGAGAAAAGRLADLGPAPAEGSPAQRELVAVLLHLVALGDAAPRDSVVDLARRVLEREPGSPNQMYSTLPLVVPVLAAADALEGVESWVAAAGGREENPDLPTLVAWTGQALAAQASGYLGPARDRALAVLTAAGPGWLGLTSAVLLVLIGIAVEQRDAALARLVVEHCAPEHEPWLKSLAHGGLAVTEGNHTAAIEYYLDCSHQLGRIGRAYGVLLQVRAKIALLLAATDQPEPAEAVAREEVDRALAWGAPSAVGRALRIRATLLDRDEEAVPMLREAAEVLARSADRLELARVLVLLGERDTGVEAREHAEEGRRLATECAATWLIRPSMEAVEAPDGGPLTATEHRVVELAMAGSRNRDIAELLAVTVRAVEKHLTSSYRKLGISSRTQLAAAMRGHRAG</sequence>
<dbReference type="CDD" id="cd06170">
    <property type="entry name" value="LuxR_C_like"/>
    <property type="match status" value="1"/>
</dbReference>
<dbReference type="GO" id="GO:0004016">
    <property type="term" value="F:adenylate cyclase activity"/>
    <property type="evidence" value="ECO:0007669"/>
    <property type="project" value="TreeGrafter"/>
</dbReference>
<dbReference type="GO" id="GO:0003677">
    <property type="term" value="F:DNA binding"/>
    <property type="evidence" value="ECO:0007669"/>
    <property type="project" value="UniProtKB-KW"/>
</dbReference>
<evidence type="ECO:0000313" key="4">
    <source>
        <dbReference type="EMBL" id="MBB4683808.1"/>
    </source>
</evidence>
<dbReference type="Pfam" id="PF00196">
    <property type="entry name" value="GerE"/>
    <property type="match status" value="1"/>
</dbReference>
<dbReference type="GO" id="GO:0006355">
    <property type="term" value="P:regulation of DNA-templated transcription"/>
    <property type="evidence" value="ECO:0007669"/>
    <property type="project" value="InterPro"/>
</dbReference>
<dbReference type="GO" id="GO:0005524">
    <property type="term" value="F:ATP binding"/>
    <property type="evidence" value="ECO:0007669"/>
    <property type="project" value="UniProtKB-KW"/>
</dbReference>
<reference evidence="4 5" key="1">
    <citation type="submission" date="2020-08" db="EMBL/GenBank/DDBJ databases">
        <title>Sequencing the genomes of 1000 actinobacteria strains.</title>
        <authorList>
            <person name="Klenk H.-P."/>
        </authorList>
    </citation>
    <scope>NUCLEOTIDE SEQUENCE [LARGE SCALE GENOMIC DNA]</scope>
    <source>
        <strain evidence="4 5">DSM 45859</strain>
    </source>
</reference>
<proteinExistence type="predicted"/>
<dbReference type="Proteomes" id="UP000581769">
    <property type="component" value="Unassembled WGS sequence"/>
</dbReference>
<dbReference type="PANTHER" id="PTHR16305">
    <property type="entry name" value="TESTICULAR SOLUBLE ADENYLYL CYCLASE"/>
    <property type="match status" value="1"/>
</dbReference>
<keyword evidence="1" id="KW-0547">Nucleotide-binding</keyword>
<dbReference type="EMBL" id="JACHMG010000001">
    <property type="protein sequence ID" value="MBB4683808.1"/>
    <property type="molecule type" value="Genomic_DNA"/>
</dbReference>
<keyword evidence="5" id="KW-1185">Reference proteome</keyword>
<dbReference type="InterPro" id="IPR027417">
    <property type="entry name" value="P-loop_NTPase"/>
</dbReference>
<feature type="domain" description="HTH luxR-type" evidence="3">
    <location>
        <begin position="845"/>
        <end position="910"/>
    </location>
</feature>
<dbReference type="SMART" id="SM00421">
    <property type="entry name" value="HTH_LUXR"/>
    <property type="match status" value="1"/>
</dbReference>
<name>A0A840IRL8_9PSEU</name>